<name>A0A9N7N5F6_STRHE</name>
<accession>A0A9N7N5F6</accession>
<evidence type="ECO:0000256" key="1">
    <source>
        <dbReference type="SAM" id="MobiDB-lite"/>
    </source>
</evidence>
<organism evidence="2 3">
    <name type="scientific">Striga hermonthica</name>
    <name type="common">Purple witchweed</name>
    <name type="synonym">Buchnera hermonthica</name>
    <dbReference type="NCBI Taxonomy" id="68872"/>
    <lineage>
        <taxon>Eukaryota</taxon>
        <taxon>Viridiplantae</taxon>
        <taxon>Streptophyta</taxon>
        <taxon>Embryophyta</taxon>
        <taxon>Tracheophyta</taxon>
        <taxon>Spermatophyta</taxon>
        <taxon>Magnoliopsida</taxon>
        <taxon>eudicotyledons</taxon>
        <taxon>Gunneridae</taxon>
        <taxon>Pentapetalae</taxon>
        <taxon>asterids</taxon>
        <taxon>lamiids</taxon>
        <taxon>Lamiales</taxon>
        <taxon>Orobanchaceae</taxon>
        <taxon>Buchnereae</taxon>
        <taxon>Striga</taxon>
    </lineage>
</organism>
<feature type="non-terminal residue" evidence="2">
    <location>
        <position position="1"/>
    </location>
</feature>
<feature type="compositionally biased region" description="Gly residues" evidence="1">
    <location>
        <begin position="85"/>
        <end position="97"/>
    </location>
</feature>
<dbReference type="PANTHER" id="PTHR34222:SF99">
    <property type="entry name" value="PROTEIN, PUTATIVE-RELATED"/>
    <property type="match status" value="1"/>
</dbReference>
<gene>
    <name evidence="2" type="ORF">SHERM_20280</name>
</gene>
<comment type="caution">
    <text evidence="2">The sequence shown here is derived from an EMBL/GenBank/DDBJ whole genome shotgun (WGS) entry which is preliminary data.</text>
</comment>
<proteinExistence type="predicted"/>
<evidence type="ECO:0008006" key="4">
    <source>
        <dbReference type="Google" id="ProtNLM"/>
    </source>
</evidence>
<dbReference type="Proteomes" id="UP001153555">
    <property type="component" value="Unassembled WGS sequence"/>
</dbReference>
<dbReference type="EMBL" id="CACSLK010024540">
    <property type="protein sequence ID" value="CAA0823109.1"/>
    <property type="molecule type" value="Genomic_DNA"/>
</dbReference>
<sequence>CDCGAGKVFFELDMEMKLMQFLMGLNEVFEPVKNQILLLEPLPTINKAYSMLLKVEKQKGLYAGMNQFENSAMLVKSSFGRGTGRGQNFGRGNGGRNFSGQQFNNGGRGRNIPRLSKEERAKLLCTHCGYNGHDIQSCFKLNGYPDWFKELREQRQNQN</sequence>
<feature type="non-terminal residue" evidence="2">
    <location>
        <position position="159"/>
    </location>
</feature>
<dbReference type="PANTHER" id="PTHR34222">
    <property type="entry name" value="GAG_PRE-INTEGRS DOMAIN-CONTAINING PROTEIN"/>
    <property type="match status" value="1"/>
</dbReference>
<reference evidence="2" key="1">
    <citation type="submission" date="2019-12" db="EMBL/GenBank/DDBJ databases">
        <authorList>
            <person name="Scholes J."/>
        </authorList>
    </citation>
    <scope>NUCLEOTIDE SEQUENCE</scope>
</reference>
<dbReference type="OrthoDB" id="5544992at2759"/>
<evidence type="ECO:0000313" key="2">
    <source>
        <dbReference type="EMBL" id="CAA0823109.1"/>
    </source>
</evidence>
<keyword evidence="3" id="KW-1185">Reference proteome</keyword>
<evidence type="ECO:0000313" key="3">
    <source>
        <dbReference type="Proteomes" id="UP001153555"/>
    </source>
</evidence>
<dbReference type="AlphaFoldDB" id="A0A9N7N5F6"/>
<feature type="region of interest" description="Disordered" evidence="1">
    <location>
        <begin position="85"/>
        <end position="112"/>
    </location>
</feature>
<protein>
    <recommendedName>
        <fullName evidence="4">CCHC-type domain-containing protein</fullName>
    </recommendedName>
</protein>